<reference evidence="3 4" key="1">
    <citation type="submission" date="2016-10" db="EMBL/GenBank/DDBJ databases">
        <authorList>
            <person name="de Groot N.N."/>
        </authorList>
    </citation>
    <scope>NUCLEOTIDE SEQUENCE [LARGE SCALE GENOMIC DNA]</scope>
    <source>
        <strain evidence="3 4">DSM 25186</strain>
    </source>
</reference>
<dbReference type="EMBL" id="FNFO01000002">
    <property type="protein sequence ID" value="SDK36018.1"/>
    <property type="molecule type" value="Genomic_DNA"/>
</dbReference>
<organism evidence="3 4">
    <name type="scientific">Catalinimonas alkaloidigena</name>
    <dbReference type="NCBI Taxonomy" id="1075417"/>
    <lineage>
        <taxon>Bacteria</taxon>
        <taxon>Pseudomonadati</taxon>
        <taxon>Bacteroidota</taxon>
        <taxon>Cytophagia</taxon>
        <taxon>Cytophagales</taxon>
        <taxon>Catalimonadaceae</taxon>
        <taxon>Catalinimonas</taxon>
    </lineage>
</organism>
<feature type="domain" description="HTH cro/C1-type" evidence="2">
    <location>
        <begin position="1"/>
        <end position="51"/>
    </location>
</feature>
<evidence type="ECO:0000313" key="3">
    <source>
        <dbReference type="EMBL" id="SDK36018.1"/>
    </source>
</evidence>
<evidence type="ECO:0000256" key="1">
    <source>
        <dbReference type="SAM" id="Coils"/>
    </source>
</evidence>
<evidence type="ECO:0000313" key="4">
    <source>
        <dbReference type="Proteomes" id="UP000198510"/>
    </source>
</evidence>
<dbReference type="InterPro" id="IPR001387">
    <property type="entry name" value="Cro/C1-type_HTH"/>
</dbReference>
<name>A0A1G9B949_9BACT</name>
<evidence type="ECO:0000259" key="2">
    <source>
        <dbReference type="Pfam" id="PF13443"/>
    </source>
</evidence>
<keyword evidence="4" id="KW-1185">Reference proteome</keyword>
<dbReference type="AlphaFoldDB" id="A0A1G9B949"/>
<dbReference type="STRING" id="1075417.SAMN05421823_102552"/>
<keyword evidence="1" id="KW-0175">Coiled coil</keyword>
<feature type="coiled-coil region" evidence="1">
    <location>
        <begin position="91"/>
        <end position="118"/>
    </location>
</feature>
<dbReference type="Proteomes" id="UP000198510">
    <property type="component" value="Unassembled WGS sequence"/>
</dbReference>
<sequence length="118" mass="13038">MKQRRVSEGKLASDAGMTSVGFKKMLKNGTVRVSTLFKISDSLNVPIETLLGNQSGYYQHADRGGVNLANSTSRDVTTISGEEAIRNANELDVCRERVKGLEREVALLKELNEVLKKR</sequence>
<accession>A0A1G9B949</accession>
<gene>
    <name evidence="3" type="ORF">SAMN05421823_102552</name>
</gene>
<protein>
    <recommendedName>
        <fullName evidence="2">HTH cro/C1-type domain-containing protein</fullName>
    </recommendedName>
</protein>
<dbReference type="Pfam" id="PF13443">
    <property type="entry name" value="HTH_26"/>
    <property type="match status" value="1"/>
</dbReference>
<proteinExistence type="predicted"/>